<organism evidence="3 4">
    <name type="scientific">Lymnaea stagnalis</name>
    <name type="common">Great pond snail</name>
    <name type="synonym">Helix stagnalis</name>
    <dbReference type="NCBI Taxonomy" id="6523"/>
    <lineage>
        <taxon>Eukaryota</taxon>
        <taxon>Metazoa</taxon>
        <taxon>Spiralia</taxon>
        <taxon>Lophotrochozoa</taxon>
        <taxon>Mollusca</taxon>
        <taxon>Gastropoda</taxon>
        <taxon>Heterobranchia</taxon>
        <taxon>Euthyneura</taxon>
        <taxon>Panpulmonata</taxon>
        <taxon>Hygrophila</taxon>
        <taxon>Lymnaeoidea</taxon>
        <taxon>Lymnaeidae</taxon>
        <taxon>Lymnaea</taxon>
    </lineage>
</organism>
<dbReference type="Proteomes" id="UP001497497">
    <property type="component" value="Unassembled WGS sequence"/>
</dbReference>
<feature type="region of interest" description="Disordered" evidence="1">
    <location>
        <begin position="320"/>
        <end position="364"/>
    </location>
</feature>
<evidence type="ECO:0000313" key="3">
    <source>
        <dbReference type="EMBL" id="CAL1542200.1"/>
    </source>
</evidence>
<feature type="transmembrane region" description="Helical" evidence="2">
    <location>
        <begin position="41"/>
        <end position="66"/>
    </location>
</feature>
<feature type="transmembrane region" description="Helical" evidence="2">
    <location>
        <begin position="153"/>
        <end position="180"/>
    </location>
</feature>
<keyword evidence="2" id="KW-0472">Membrane</keyword>
<keyword evidence="2" id="KW-1133">Transmembrane helix</keyword>
<evidence type="ECO:0000256" key="2">
    <source>
        <dbReference type="SAM" id="Phobius"/>
    </source>
</evidence>
<dbReference type="AlphaFoldDB" id="A0AAV2I7S5"/>
<feature type="compositionally biased region" description="Polar residues" evidence="1">
    <location>
        <begin position="328"/>
        <end position="338"/>
    </location>
</feature>
<name>A0AAV2I7S5_LYMST</name>
<reference evidence="3 4" key="1">
    <citation type="submission" date="2024-04" db="EMBL/GenBank/DDBJ databases">
        <authorList>
            <consortium name="Genoscope - CEA"/>
            <person name="William W."/>
        </authorList>
    </citation>
    <scope>NUCLEOTIDE SEQUENCE [LARGE SCALE GENOMIC DNA]</scope>
</reference>
<dbReference type="EMBL" id="CAXITT010000475">
    <property type="protein sequence ID" value="CAL1542200.1"/>
    <property type="molecule type" value="Genomic_DNA"/>
</dbReference>
<accession>A0AAV2I7S5</accession>
<sequence length="364" mass="40567">MSASVYNNPYIYKPPPPKIDYPFICAACSSLTCRFMLDSKILAVSVLLLIVSLLVIIGMIIAPFWFQLVLDPNDGTFGSEPVKRELTIDSGLFFMRETHMDNSLFLNKFSTNREVVPKVLQSAQVCSVLGTCVLMGCCFGGILLMVRRFASATALIILAGATSMAALCEVFVVIFAGILIGMSTCNPYESTGCKYEKNQVWRMIPIYDQFYRIEPHITPFVKPNWAFYIAIIGAAIAVVAAIILWIEAIKTNRNLEHIRYQQLRLTRDPYEHDVDPLVGKKYVYIPPTQHGPNTYGMQPILHSGRMDRMAYADPPRNDSYIPPASLRQAPSVSYQPSSPEYKRKGPPSSTSSASGAIISREIDL</sequence>
<comment type="caution">
    <text evidence="3">The sequence shown here is derived from an EMBL/GenBank/DDBJ whole genome shotgun (WGS) entry which is preliminary data.</text>
</comment>
<keyword evidence="2" id="KW-0812">Transmembrane</keyword>
<evidence type="ECO:0000313" key="4">
    <source>
        <dbReference type="Proteomes" id="UP001497497"/>
    </source>
</evidence>
<keyword evidence="4" id="KW-1185">Reference proteome</keyword>
<feature type="compositionally biased region" description="Low complexity" evidence="1">
    <location>
        <begin position="346"/>
        <end position="364"/>
    </location>
</feature>
<feature type="transmembrane region" description="Helical" evidence="2">
    <location>
        <begin position="122"/>
        <end position="146"/>
    </location>
</feature>
<evidence type="ECO:0000256" key="1">
    <source>
        <dbReference type="SAM" id="MobiDB-lite"/>
    </source>
</evidence>
<protein>
    <submittedName>
        <fullName evidence="3">Uncharacterized protein</fullName>
    </submittedName>
</protein>
<feature type="transmembrane region" description="Helical" evidence="2">
    <location>
        <begin position="225"/>
        <end position="246"/>
    </location>
</feature>
<proteinExistence type="predicted"/>
<gene>
    <name evidence="3" type="ORF">GSLYS_00015802001</name>
</gene>